<proteinExistence type="predicted"/>
<protein>
    <submittedName>
        <fullName evidence="2">Uncharacterized protein</fullName>
    </submittedName>
</protein>
<dbReference type="EMBL" id="OY731400">
    <property type="protein sequence ID" value="CAJ1940239.1"/>
    <property type="molecule type" value="Genomic_DNA"/>
</dbReference>
<gene>
    <name evidence="2" type="ORF">AYBTSS11_LOCUS9596</name>
</gene>
<evidence type="ECO:0000313" key="2">
    <source>
        <dbReference type="EMBL" id="CAJ1940239.1"/>
    </source>
</evidence>
<reference evidence="2" key="1">
    <citation type="submission" date="2023-10" db="EMBL/GenBank/DDBJ databases">
        <authorList>
            <person name="Domelevo Entfellner J.-B."/>
        </authorList>
    </citation>
    <scope>NUCLEOTIDE SEQUENCE</scope>
</reference>
<dbReference type="AlphaFoldDB" id="A0AA86S5K7"/>
<sequence length="61" mass="7038">MAFLPPTASSFNLFLLSSTVALAEWLRRVPAKYMGFPRETFTFIAKINVWLDRSNFKPENV</sequence>
<keyword evidence="3" id="KW-1185">Reference proteome</keyword>
<feature type="chain" id="PRO_5041651911" evidence="1">
    <location>
        <begin position="24"/>
        <end position="61"/>
    </location>
</feature>
<name>A0AA86S5K7_9FABA</name>
<organism evidence="2 3">
    <name type="scientific">Sphenostylis stenocarpa</name>
    <dbReference type="NCBI Taxonomy" id="92480"/>
    <lineage>
        <taxon>Eukaryota</taxon>
        <taxon>Viridiplantae</taxon>
        <taxon>Streptophyta</taxon>
        <taxon>Embryophyta</taxon>
        <taxon>Tracheophyta</taxon>
        <taxon>Spermatophyta</taxon>
        <taxon>Magnoliopsida</taxon>
        <taxon>eudicotyledons</taxon>
        <taxon>Gunneridae</taxon>
        <taxon>Pentapetalae</taxon>
        <taxon>rosids</taxon>
        <taxon>fabids</taxon>
        <taxon>Fabales</taxon>
        <taxon>Fabaceae</taxon>
        <taxon>Papilionoideae</taxon>
        <taxon>50 kb inversion clade</taxon>
        <taxon>NPAAA clade</taxon>
        <taxon>indigoferoid/millettioid clade</taxon>
        <taxon>Phaseoleae</taxon>
        <taxon>Sphenostylis</taxon>
    </lineage>
</organism>
<feature type="signal peptide" evidence="1">
    <location>
        <begin position="1"/>
        <end position="23"/>
    </location>
</feature>
<dbReference type="Gramene" id="rna-AYBTSS11_LOCUS9596">
    <property type="protein sequence ID" value="CAJ1940239.1"/>
    <property type="gene ID" value="gene-AYBTSS11_LOCUS9596"/>
</dbReference>
<accession>A0AA86S5K7</accession>
<evidence type="ECO:0000256" key="1">
    <source>
        <dbReference type="SAM" id="SignalP"/>
    </source>
</evidence>
<keyword evidence="1" id="KW-0732">Signal</keyword>
<evidence type="ECO:0000313" key="3">
    <source>
        <dbReference type="Proteomes" id="UP001189624"/>
    </source>
</evidence>
<dbReference type="Proteomes" id="UP001189624">
    <property type="component" value="Chromosome 3"/>
</dbReference>